<evidence type="ECO:0000256" key="16">
    <source>
        <dbReference type="HAMAP-Rule" id="MF_01274"/>
    </source>
</evidence>
<evidence type="ECO:0000256" key="4">
    <source>
        <dbReference type="ARBA" id="ARBA00005225"/>
    </source>
</evidence>
<keyword evidence="16" id="KW-0479">Metal-binding</keyword>
<dbReference type="PANTHER" id="PTHR34265">
    <property type="entry name" value="TYPE III PANTOTHENATE KINASE"/>
    <property type="match status" value="1"/>
</dbReference>
<evidence type="ECO:0000256" key="12">
    <source>
        <dbReference type="ARBA" id="ARBA00022958"/>
    </source>
</evidence>
<evidence type="ECO:0000256" key="5">
    <source>
        <dbReference type="ARBA" id="ARBA00011738"/>
    </source>
</evidence>
<dbReference type="CDD" id="cd24015">
    <property type="entry name" value="ASKHA_NBD_PanK-III"/>
    <property type="match status" value="1"/>
</dbReference>
<dbReference type="EMBL" id="DVHA01000303">
    <property type="protein sequence ID" value="HIR61763.1"/>
    <property type="molecule type" value="Genomic_DNA"/>
</dbReference>
<evidence type="ECO:0000256" key="7">
    <source>
        <dbReference type="ARBA" id="ARBA00022490"/>
    </source>
</evidence>
<evidence type="ECO:0000256" key="1">
    <source>
        <dbReference type="ARBA" id="ARBA00001206"/>
    </source>
</evidence>
<keyword evidence="9 16" id="KW-0547">Nucleotide-binding</keyword>
<dbReference type="NCBIfam" id="TIGR00671">
    <property type="entry name" value="baf"/>
    <property type="match status" value="1"/>
</dbReference>
<evidence type="ECO:0000313" key="17">
    <source>
        <dbReference type="EMBL" id="HIR61763.1"/>
    </source>
</evidence>
<dbReference type="SUPFAM" id="SSF53067">
    <property type="entry name" value="Actin-like ATPase domain"/>
    <property type="match status" value="2"/>
</dbReference>
<sequence length="265" mass="27695">MILAADISNAHITLGCIGSRGVYFTSRFATLVQKTEDEYAVDFYRVLELNGVSAAGIEGAVISSVVPPADFAVTRALEKVTGHRPLVVGPGVKTGLNIRIDDPAQLGANLVAGAVAALDRYTPPMVIFDMGAATTASVINRKGQYTGGFISPGVRIALDAGASGTAQLPRVALERPETVIGRSTVSALQSGAVYGTAGMLDGMVSRIAGEMGEPEEELTVIATGGAAEEAITALCHHPVIFDRQLTLHGLWLIWKKNTRPDPGKS</sequence>
<organism evidence="17 18">
    <name type="scientific">Candidatus Faecivivens stercoravium</name>
    <dbReference type="NCBI Taxonomy" id="2840803"/>
    <lineage>
        <taxon>Bacteria</taxon>
        <taxon>Bacillati</taxon>
        <taxon>Bacillota</taxon>
        <taxon>Clostridia</taxon>
        <taxon>Eubacteriales</taxon>
        <taxon>Oscillospiraceae</taxon>
        <taxon>Oscillospiraceae incertae sedis</taxon>
        <taxon>Candidatus Faecivivens</taxon>
    </lineage>
</organism>
<evidence type="ECO:0000256" key="3">
    <source>
        <dbReference type="ARBA" id="ARBA00004496"/>
    </source>
</evidence>
<keyword evidence="13 16" id="KW-0173">Coenzyme A biosynthesis</keyword>
<evidence type="ECO:0000256" key="10">
    <source>
        <dbReference type="ARBA" id="ARBA00022777"/>
    </source>
</evidence>
<evidence type="ECO:0000256" key="11">
    <source>
        <dbReference type="ARBA" id="ARBA00022840"/>
    </source>
</evidence>
<keyword evidence="8 16" id="KW-0808">Transferase</keyword>
<feature type="binding site" evidence="16">
    <location>
        <position position="129"/>
    </location>
    <ligand>
        <name>K(+)</name>
        <dbReference type="ChEBI" id="CHEBI:29103"/>
    </ligand>
</feature>
<proteinExistence type="inferred from homology"/>
<evidence type="ECO:0000313" key="18">
    <source>
        <dbReference type="Proteomes" id="UP000824241"/>
    </source>
</evidence>
<reference evidence="17" key="2">
    <citation type="journal article" date="2021" name="PeerJ">
        <title>Extensive microbial diversity within the chicken gut microbiome revealed by metagenomics and culture.</title>
        <authorList>
            <person name="Gilroy R."/>
            <person name="Ravi A."/>
            <person name="Getino M."/>
            <person name="Pursley I."/>
            <person name="Horton D.L."/>
            <person name="Alikhan N.F."/>
            <person name="Baker D."/>
            <person name="Gharbi K."/>
            <person name="Hall N."/>
            <person name="Watson M."/>
            <person name="Adriaenssens E.M."/>
            <person name="Foster-Nyarko E."/>
            <person name="Jarju S."/>
            <person name="Secka A."/>
            <person name="Antonio M."/>
            <person name="Oren A."/>
            <person name="Chaudhuri R.R."/>
            <person name="La Ragione R."/>
            <person name="Hildebrand F."/>
            <person name="Pallen M.J."/>
        </authorList>
    </citation>
    <scope>NUCLEOTIDE SEQUENCE</scope>
    <source>
        <strain evidence="17">CHK189-12415</strain>
    </source>
</reference>
<dbReference type="HAMAP" id="MF_01274">
    <property type="entry name" value="Pantothen_kinase_3"/>
    <property type="match status" value="1"/>
</dbReference>
<feature type="binding site" evidence="16">
    <location>
        <position position="184"/>
    </location>
    <ligand>
        <name>substrate</name>
    </ligand>
</feature>
<comment type="subcellular location">
    <subcellularLocation>
        <location evidence="3 16">Cytoplasm</location>
    </subcellularLocation>
</comment>
<evidence type="ECO:0000256" key="6">
    <source>
        <dbReference type="ARBA" id="ARBA00012102"/>
    </source>
</evidence>
<dbReference type="InterPro" id="IPR004619">
    <property type="entry name" value="Type_III_PanK"/>
</dbReference>
<protein>
    <recommendedName>
        <fullName evidence="15 16">Type III pantothenate kinase</fullName>
        <ecNumber evidence="6 16">2.7.1.33</ecNumber>
    </recommendedName>
    <alternativeName>
        <fullName evidence="16">PanK-III</fullName>
    </alternativeName>
    <alternativeName>
        <fullName evidence="16">Pantothenic acid kinase</fullName>
    </alternativeName>
</protein>
<dbReference type="GO" id="GO:0005524">
    <property type="term" value="F:ATP binding"/>
    <property type="evidence" value="ECO:0007669"/>
    <property type="project" value="UniProtKB-UniRule"/>
</dbReference>
<comment type="cofactor">
    <cofactor evidence="16">
        <name>NH4(+)</name>
        <dbReference type="ChEBI" id="CHEBI:28938"/>
    </cofactor>
    <cofactor evidence="16">
        <name>K(+)</name>
        <dbReference type="ChEBI" id="CHEBI:29103"/>
    </cofactor>
    <text evidence="16">A monovalent cation. Ammonium or potassium.</text>
</comment>
<keyword evidence="12 16" id="KW-0630">Potassium</keyword>
<comment type="cofactor">
    <cofactor evidence="2">
        <name>K(+)</name>
        <dbReference type="ChEBI" id="CHEBI:29103"/>
    </cofactor>
</comment>
<comment type="caution">
    <text evidence="17">The sequence shown here is derived from an EMBL/GenBank/DDBJ whole genome shotgun (WGS) entry which is preliminary data.</text>
</comment>
<comment type="subunit">
    <text evidence="5 16">Homodimer.</text>
</comment>
<accession>A0A9D1J5P8</accession>
<dbReference type="AlphaFoldDB" id="A0A9D1J5P8"/>
<dbReference type="InterPro" id="IPR043129">
    <property type="entry name" value="ATPase_NBD"/>
</dbReference>
<dbReference type="GO" id="GO:0015937">
    <property type="term" value="P:coenzyme A biosynthetic process"/>
    <property type="evidence" value="ECO:0007669"/>
    <property type="project" value="UniProtKB-UniRule"/>
</dbReference>
<evidence type="ECO:0000256" key="15">
    <source>
        <dbReference type="ARBA" id="ARBA00040883"/>
    </source>
</evidence>
<gene>
    <name evidence="16" type="primary">coaX</name>
    <name evidence="17" type="ORF">IAB37_09340</name>
</gene>
<dbReference type="GO" id="GO:0046872">
    <property type="term" value="F:metal ion binding"/>
    <property type="evidence" value="ECO:0007669"/>
    <property type="project" value="UniProtKB-KW"/>
</dbReference>
<evidence type="ECO:0000256" key="13">
    <source>
        <dbReference type="ARBA" id="ARBA00022993"/>
    </source>
</evidence>
<name>A0A9D1J5P8_9FIRM</name>
<dbReference type="EC" id="2.7.1.33" evidence="6 16"/>
<keyword evidence="11 16" id="KW-0067">ATP-binding</keyword>
<reference evidence="17" key="1">
    <citation type="submission" date="2020-10" db="EMBL/GenBank/DDBJ databases">
        <authorList>
            <person name="Gilroy R."/>
        </authorList>
    </citation>
    <scope>NUCLEOTIDE SEQUENCE</scope>
    <source>
        <strain evidence="17">CHK189-12415</strain>
    </source>
</reference>
<comment type="caution">
    <text evidence="16">Lacks conserved residue(s) required for the propagation of feature annotation.</text>
</comment>
<dbReference type="Proteomes" id="UP000824241">
    <property type="component" value="Unassembled WGS sequence"/>
</dbReference>
<dbReference type="Gene3D" id="3.30.420.40">
    <property type="match status" value="2"/>
</dbReference>
<comment type="function">
    <text evidence="16">Catalyzes the phosphorylation of pantothenate (Pan), the first step in CoA biosynthesis.</text>
</comment>
<comment type="similarity">
    <text evidence="14 16">Belongs to the type III pantothenate kinase family.</text>
</comment>
<evidence type="ECO:0000256" key="14">
    <source>
        <dbReference type="ARBA" id="ARBA00038036"/>
    </source>
</evidence>
<keyword evidence="10 16" id="KW-0418">Kinase</keyword>
<evidence type="ECO:0000256" key="9">
    <source>
        <dbReference type="ARBA" id="ARBA00022741"/>
    </source>
</evidence>
<comment type="pathway">
    <text evidence="4 16">Cofactor biosynthesis; coenzyme A biosynthesis; CoA from (R)-pantothenate: step 1/5.</text>
</comment>
<dbReference type="GO" id="GO:0004594">
    <property type="term" value="F:pantothenate kinase activity"/>
    <property type="evidence" value="ECO:0007669"/>
    <property type="project" value="UniProtKB-UniRule"/>
</dbReference>
<comment type="catalytic activity">
    <reaction evidence="1 16">
        <text>(R)-pantothenate + ATP = (R)-4'-phosphopantothenate + ADP + H(+)</text>
        <dbReference type="Rhea" id="RHEA:16373"/>
        <dbReference type="ChEBI" id="CHEBI:10986"/>
        <dbReference type="ChEBI" id="CHEBI:15378"/>
        <dbReference type="ChEBI" id="CHEBI:29032"/>
        <dbReference type="ChEBI" id="CHEBI:30616"/>
        <dbReference type="ChEBI" id="CHEBI:456216"/>
        <dbReference type="EC" id="2.7.1.33"/>
    </reaction>
</comment>
<dbReference type="GO" id="GO:0005737">
    <property type="term" value="C:cytoplasm"/>
    <property type="evidence" value="ECO:0007669"/>
    <property type="project" value="UniProtKB-SubCell"/>
</dbReference>
<evidence type="ECO:0000256" key="8">
    <source>
        <dbReference type="ARBA" id="ARBA00022679"/>
    </source>
</evidence>
<keyword evidence="7 16" id="KW-0963">Cytoplasm</keyword>
<evidence type="ECO:0000256" key="2">
    <source>
        <dbReference type="ARBA" id="ARBA00001958"/>
    </source>
</evidence>
<dbReference type="Pfam" id="PF03309">
    <property type="entry name" value="Pan_kinase"/>
    <property type="match status" value="1"/>
</dbReference>
<feature type="binding site" evidence="16">
    <location>
        <begin position="6"/>
        <end position="13"/>
    </location>
    <ligand>
        <name>ATP</name>
        <dbReference type="ChEBI" id="CHEBI:30616"/>
    </ligand>
</feature>
<dbReference type="PANTHER" id="PTHR34265:SF1">
    <property type="entry name" value="TYPE III PANTOTHENATE KINASE"/>
    <property type="match status" value="1"/>
</dbReference>